<keyword evidence="2 3" id="KW-0472">Membrane</keyword>
<dbReference type="PANTHER" id="PTHR31234">
    <property type="entry name" value="LATE EMBRYOGENESIS ABUNDANT (LEA) HYDROXYPROLINE-RICH GLYCOPROTEIN FAMILY"/>
    <property type="match status" value="1"/>
</dbReference>
<keyword evidence="3" id="KW-0812">Transmembrane</keyword>
<proteinExistence type="predicted"/>
<dbReference type="GO" id="GO:0005886">
    <property type="term" value="C:plasma membrane"/>
    <property type="evidence" value="ECO:0007669"/>
    <property type="project" value="TreeGrafter"/>
</dbReference>
<dbReference type="AlphaFoldDB" id="A0A835LAP3"/>
<evidence type="ECO:0000256" key="4">
    <source>
        <dbReference type="SAM" id="SignalP"/>
    </source>
</evidence>
<evidence type="ECO:0000256" key="1">
    <source>
        <dbReference type="ARBA" id="ARBA00004370"/>
    </source>
</evidence>
<feature type="transmembrane region" description="Helical" evidence="3">
    <location>
        <begin position="127"/>
        <end position="147"/>
    </location>
</feature>
<dbReference type="Proteomes" id="UP000631114">
    <property type="component" value="Unassembled WGS sequence"/>
</dbReference>
<dbReference type="GO" id="GO:0098542">
    <property type="term" value="P:defense response to other organism"/>
    <property type="evidence" value="ECO:0007669"/>
    <property type="project" value="InterPro"/>
</dbReference>
<evidence type="ECO:0000313" key="5">
    <source>
        <dbReference type="EMBL" id="KAF9587410.1"/>
    </source>
</evidence>
<sequence>MNVVGVVKEWKLIWVLVSSLVDDCRGLFCTVVCGHGLHLLYGELGPSIGSGYGAVLNFLVYPVDTPYMNPSDQPPYPPRYVVLGDDKADPQGLKPPPYRRTIPRYHSNDQKKKGGNTCCKCISCFCAFLIILLFILVGLLATIYAIYQPKVPTYKVKNLDVAAFEMRPDFSLYTKFIVTVEADNPNTKIGITYEKDSSVMVNYEGSTLCSGSLPAFYQGYENMTILKVTMDGESPFGSGLQEALMDNRQSGRIPLTIRVRAPVSIVLGNLPLKSITVEVHIQLVVDNLSPKKKVGILSSDYRVKVEMSQVPKLTLGVVGY</sequence>
<dbReference type="PANTHER" id="PTHR31234:SF72">
    <property type="entry name" value="NDR1_HIN1-LIKE PROTEIN 6"/>
    <property type="match status" value="1"/>
</dbReference>
<feature type="chain" id="PRO_5032619783" description="Late embryogenesis abundant protein LEA-2 subgroup domain-containing protein" evidence="4">
    <location>
        <begin position="27"/>
        <end position="320"/>
    </location>
</feature>
<name>A0A835LAP3_9MAGN</name>
<keyword evidence="3" id="KW-1133">Transmembrane helix</keyword>
<dbReference type="OrthoDB" id="778052at2759"/>
<reference evidence="5 6" key="1">
    <citation type="submission" date="2020-10" db="EMBL/GenBank/DDBJ databases">
        <title>The Coptis chinensis genome and diversification of protoberbering-type alkaloids.</title>
        <authorList>
            <person name="Wang B."/>
            <person name="Shu S."/>
            <person name="Song C."/>
            <person name="Liu Y."/>
        </authorList>
    </citation>
    <scope>NUCLEOTIDE SEQUENCE [LARGE SCALE GENOMIC DNA]</scope>
    <source>
        <strain evidence="5">HL-2020</strain>
        <tissue evidence="5">Leaf</tissue>
    </source>
</reference>
<evidence type="ECO:0000256" key="3">
    <source>
        <dbReference type="SAM" id="Phobius"/>
    </source>
</evidence>
<dbReference type="EMBL" id="JADFTS010000009">
    <property type="protein sequence ID" value="KAF9587410.1"/>
    <property type="molecule type" value="Genomic_DNA"/>
</dbReference>
<evidence type="ECO:0000313" key="6">
    <source>
        <dbReference type="Proteomes" id="UP000631114"/>
    </source>
</evidence>
<keyword evidence="4" id="KW-0732">Signal</keyword>
<protein>
    <recommendedName>
        <fullName evidence="7">Late embryogenesis abundant protein LEA-2 subgroup domain-containing protein</fullName>
    </recommendedName>
</protein>
<comment type="caution">
    <text evidence="5">The sequence shown here is derived from an EMBL/GenBank/DDBJ whole genome shotgun (WGS) entry which is preliminary data.</text>
</comment>
<comment type="subcellular location">
    <subcellularLocation>
        <location evidence="1">Membrane</location>
    </subcellularLocation>
</comment>
<feature type="signal peptide" evidence="4">
    <location>
        <begin position="1"/>
        <end position="26"/>
    </location>
</feature>
<evidence type="ECO:0008006" key="7">
    <source>
        <dbReference type="Google" id="ProtNLM"/>
    </source>
</evidence>
<gene>
    <name evidence="5" type="ORF">IFM89_002139</name>
</gene>
<evidence type="ECO:0000256" key="2">
    <source>
        <dbReference type="ARBA" id="ARBA00023136"/>
    </source>
</evidence>
<accession>A0A835LAP3</accession>
<keyword evidence="6" id="KW-1185">Reference proteome</keyword>
<dbReference type="InterPro" id="IPR044839">
    <property type="entry name" value="NDR1-like"/>
</dbReference>
<organism evidence="5 6">
    <name type="scientific">Coptis chinensis</name>
    <dbReference type="NCBI Taxonomy" id="261450"/>
    <lineage>
        <taxon>Eukaryota</taxon>
        <taxon>Viridiplantae</taxon>
        <taxon>Streptophyta</taxon>
        <taxon>Embryophyta</taxon>
        <taxon>Tracheophyta</taxon>
        <taxon>Spermatophyta</taxon>
        <taxon>Magnoliopsida</taxon>
        <taxon>Ranunculales</taxon>
        <taxon>Ranunculaceae</taxon>
        <taxon>Coptidoideae</taxon>
        <taxon>Coptis</taxon>
    </lineage>
</organism>